<feature type="domain" description="Yip1" evidence="7">
    <location>
        <begin position="56"/>
        <end position="237"/>
    </location>
</feature>
<feature type="transmembrane region" description="Helical" evidence="6">
    <location>
        <begin position="157"/>
        <end position="181"/>
    </location>
</feature>
<feature type="compositionally biased region" description="Basic and acidic residues" evidence="5">
    <location>
        <begin position="1"/>
        <end position="15"/>
    </location>
</feature>
<dbReference type="STRING" id="39060.SAMN05660706_10375"/>
<evidence type="ECO:0000313" key="9">
    <source>
        <dbReference type="Proteomes" id="UP000199584"/>
    </source>
</evidence>
<feature type="compositionally biased region" description="Basic and acidic residues" evidence="5">
    <location>
        <begin position="24"/>
        <end position="38"/>
    </location>
</feature>
<dbReference type="AlphaFoldDB" id="A0A1I6CYF8"/>
<sequence>MDYQEKNDLENRQNEPVDSGAMPEETKEKNVYPAEQRDNIGNNNQDKNGVLDIVYGVLFDPVCTFAGLAQRPPVGAAVIIFVVLNLAEALMGLLTAPRYFGEMPIPGFPGMDAFTHSLLPLFSAGGFIFSVVKWFVMAGLLHLLAELLGGRGVARGVFVVYGVAGLPAVFMIPVDIILALIQAGSAVLFFSGLLSLGIFIWSVVLLIIGVREVHRFSTGRATLAVLMPGLALVVLFIIGMMFIGTTFSTMPRPILF</sequence>
<keyword evidence="2 6" id="KW-0812">Transmembrane</keyword>
<dbReference type="Proteomes" id="UP000199584">
    <property type="component" value="Unassembled WGS sequence"/>
</dbReference>
<evidence type="ECO:0000256" key="6">
    <source>
        <dbReference type="SAM" id="Phobius"/>
    </source>
</evidence>
<reference evidence="9" key="1">
    <citation type="submission" date="2016-10" db="EMBL/GenBank/DDBJ databases">
        <authorList>
            <person name="Varghese N."/>
            <person name="Submissions S."/>
        </authorList>
    </citation>
    <scope>NUCLEOTIDE SEQUENCE [LARGE SCALE GENOMIC DNA]</scope>
    <source>
        <strain evidence="9">DSM 3669</strain>
    </source>
</reference>
<comment type="subcellular location">
    <subcellularLocation>
        <location evidence="1">Membrane</location>
        <topology evidence="1">Multi-pass membrane protein</topology>
    </subcellularLocation>
</comment>
<feature type="region of interest" description="Disordered" evidence="5">
    <location>
        <begin position="1"/>
        <end position="43"/>
    </location>
</feature>
<proteinExistence type="predicted"/>
<evidence type="ECO:0000259" key="7">
    <source>
        <dbReference type="Pfam" id="PF04893"/>
    </source>
</evidence>
<dbReference type="RefSeq" id="WP_092481930.1">
    <property type="nucleotide sequence ID" value="NZ_FOYM01000003.1"/>
</dbReference>
<gene>
    <name evidence="8" type="ORF">SAMN05660706_10375</name>
</gene>
<dbReference type="Pfam" id="PF04893">
    <property type="entry name" value="Yip1"/>
    <property type="match status" value="1"/>
</dbReference>
<protein>
    <recommendedName>
        <fullName evidence="7">Yip1 domain-containing protein</fullName>
    </recommendedName>
</protein>
<evidence type="ECO:0000313" key="8">
    <source>
        <dbReference type="EMBL" id="SFQ98294.1"/>
    </source>
</evidence>
<accession>A0A1I6CYF8</accession>
<feature type="transmembrane region" description="Helical" evidence="6">
    <location>
        <begin position="187"/>
        <end position="210"/>
    </location>
</feature>
<keyword evidence="9" id="KW-1185">Reference proteome</keyword>
<dbReference type="OrthoDB" id="1727020at2"/>
<evidence type="ECO:0000256" key="5">
    <source>
        <dbReference type="SAM" id="MobiDB-lite"/>
    </source>
</evidence>
<feature type="transmembrane region" description="Helical" evidence="6">
    <location>
        <begin position="120"/>
        <end position="145"/>
    </location>
</feature>
<dbReference type="InterPro" id="IPR006977">
    <property type="entry name" value="Yip1_dom"/>
</dbReference>
<evidence type="ECO:0000256" key="3">
    <source>
        <dbReference type="ARBA" id="ARBA00022989"/>
    </source>
</evidence>
<feature type="transmembrane region" description="Helical" evidence="6">
    <location>
        <begin position="74"/>
        <end position="100"/>
    </location>
</feature>
<keyword evidence="4 6" id="KW-0472">Membrane</keyword>
<evidence type="ECO:0000256" key="2">
    <source>
        <dbReference type="ARBA" id="ARBA00022692"/>
    </source>
</evidence>
<evidence type="ECO:0000256" key="4">
    <source>
        <dbReference type="ARBA" id="ARBA00023136"/>
    </source>
</evidence>
<feature type="transmembrane region" description="Helical" evidence="6">
    <location>
        <begin position="222"/>
        <end position="243"/>
    </location>
</feature>
<evidence type="ECO:0000256" key="1">
    <source>
        <dbReference type="ARBA" id="ARBA00004141"/>
    </source>
</evidence>
<organism evidence="8 9">
    <name type="scientific">Desulfoscipio geothermicus DSM 3669</name>
    <dbReference type="NCBI Taxonomy" id="1121426"/>
    <lineage>
        <taxon>Bacteria</taxon>
        <taxon>Bacillati</taxon>
        <taxon>Bacillota</taxon>
        <taxon>Clostridia</taxon>
        <taxon>Eubacteriales</taxon>
        <taxon>Desulfallaceae</taxon>
        <taxon>Desulfoscipio</taxon>
    </lineage>
</organism>
<dbReference type="GO" id="GO:0016020">
    <property type="term" value="C:membrane"/>
    <property type="evidence" value="ECO:0007669"/>
    <property type="project" value="UniProtKB-SubCell"/>
</dbReference>
<keyword evidence="3 6" id="KW-1133">Transmembrane helix</keyword>
<dbReference type="EMBL" id="FOYM01000003">
    <property type="protein sequence ID" value="SFQ98294.1"/>
    <property type="molecule type" value="Genomic_DNA"/>
</dbReference>
<name>A0A1I6CYF8_9FIRM</name>